<comment type="subcellular location">
    <subcellularLocation>
        <location evidence="1 14">Cell outer membrane</location>
        <topology evidence="1 14">Multi-pass membrane protein</topology>
    </subcellularLocation>
</comment>
<dbReference type="GO" id="GO:0038023">
    <property type="term" value="F:signaling receptor activity"/>
    <property type="evidence" value="ECO:0007669"/>
    <property type="project" value="InterPro"/>
</dbReference>
<feature type="region of interest" description="Disordered" evidence="16">
    <location>
        <begin position="46"/>
        <end position="67"/>
    </location>
</feature>
<dbReference type="STRING" id="500610.SAMN02799615_02411"/>
<dbReference type="CDD" id="cd01347">
    <property type="entry name" value="ligand_gated_channel"/>
    <property type="match status" value="1"/>
</dbReference>
<dbReference type="PROSITE" id="PS52016">
    <property type="entry name" value="TONB_DEPENDENT_REC_3"/>
    <property type="match status" value="1"/>
</dbReference>
<dbReference type="InterPro" id="IPR010105">
    <property type="entry name" value="TonB_sidphr_rcpt"/>
</dbReference>
<evidence type="ECO:0000256" key="6">
    <source>
        <dbReference type="ARBA" id="ARBA00022692"/>
    </source>
</evidence>
<dbReference type="NCBIfam" id="TIGR01783">
    <property type="entry name" value="TonB-siderophor"/>
    <property type="match status" value="1"/>
</dbReference>
<keyword evidence="4 14" id="KW-1134">Transmembrane beta strand</keyword>
<dbReference type="Pfam" id="PF07715">
    <property type="entry name" value="Plug"/>
    <property type="match status" value="1"/>
</dbReference>
<dbReference type="Gene3D" id="2.40.170.20">
    <property type="entry name" value="TonB-dependent receptor, beta-barrel domain"/>
    <property type="match status" value="1"/>
</dbReference>
<dbReference type="InterPro" id="IPR036942">
    <property type="entry name" value="Beta-barrel_TonB_sf"/>
</dbReference>
<evidence type="ECO:0000256" key="7">
    <source>
        <dbReference type="ARBA" id="ARBA00022729"/>
    </source>
</evidence>
<dbReference type="RefSeq" id="WP_231504092.1">
    <property type="nucleotide sequence ID" value="NZ_FONH01000007.1"/>
</dbReference>
<name>A0A1I2FXI6_9GAMM</name>
<comment type="similarity">
    <text evidence="2 14 15">Belongs to the TonB-dependent receptor family.</text>
</comment>
<evidence type="ECO:0000256" key="13">
    <source>
        <dbReference type="ARBA" id="ARBA00023237"/>
    </source>
</evidence>
<accession>A0A1I2FXI6</accession>
<dbReference type="GO" id="GO:0009279">
    <property type="term" value="C:cell outer membrane"/>
    <property type="evidence" value="ECO:0007669"/>
    <property type="project" value="UniProtKB-SubCell"/>
</dbReference>
<keyword evidence="3 14" id="KW-0813">Transport</keyword>
<feature type="domain" description="TonB-dependent receptor-like beta-barrel" evidence="18">
    <location>
        <begin position="296"/>
        <end position="712"/>
    </location>
</feature>
<sequence>MLKDASVAGNIPVVFLSSPALRRGPIALACLLALAAPVLATEQPAAAATDDANDKLPKEQRRVTNLEGVSTTANVGGDTSKAYTVPAASGATRLPLSLRETPQSVSVITRAQMDDFGMNNINDVLGRTTGINVEKIETDRTYYGARGFDITNFLTDGLGMPFANGGQEGDIDTAIYDHIEVLRGANGLLSFTGNPSATINFVRKRPTADLQGSVGATAGSWNNRRLDGDLSGALNASRSVRGRVVLADQQTDSYLDRYSMHKKIAAGMLEADLGPNTLLSAGITWQKNSPESPMWGALPLYNSDGTPTDYRRSTSTAADWSRWDMSNTQSYLSLAHDFANGWSVKAALNYRRLVGASELFYVYGTPDAATGLGLYSYPSQYDSTEKQYYADVYASGPFSLGGRGHELVLGVNAGKSDVDQLSGYSADIGTALPPLWAWDGRYPKPAFDAYYNSAQFHVRRRSAYATARWNLADSLKLITGATLTRISSTGQNYGVPHAYEKTKATPFVGAVYDLDANYSVYASYAKLFNPQTEVDIDNRVLAPVTGDNLEAGLKGAWMDNRLNASFAVFRSRQNNYAESVGINPATAQSYYRGINAISTGYEFDLAGSLTPDWEASAGITQLGIVDDQDRNVRTYVPRRVLRINTTYRLPWIPGLKVGGSLRWQDRIVRDQLALDTQGREIYTTQGSYALLGMMARYDFDPSWSATLNVDNLTNRKYIASLYWAQGYYGAPTNWQLNVSYRF</sequence>
<dbReference type="FunFam" id="2.170.130.10:FF:000010">
    <property type="entry name" value="Ferripyoverdine receptor"/>
    <property type="match status" value="1"/>
</dbReference>
<evidence type="ECO:0000256" key="8">
    <source>
        <dbReference type="ARBA" id="ARBA00023004"/>
    </source>
</evidence>
<keyword evidence="13 14" id="KW-0998">Cell outer membrane</keyword>
<evidence type="ECO:0000256" key="5">
    <source>
        <dbReference type="ARBA" id="ARBA00022496"/>
    </source>
</evidence>
<feature type="domain" description="TonB-dependent receptor plug" evidence="19">
    <location>
        <begin position="98"/>
        <end position="194"/>
    </location>
</feature>
<reference evidence="21" key="1">
    <citation type="submission" date="2016-10" db="EMBL/GenBank/DDBJ databases">
        <authorList>
            <person name="Varghese N."/>
            <person name="Submissions S."/>
        </authorList>
    </citation>
    <scope>NUCLEOTIDE SEQUENCE [LARGE SCALE GENOMIC DNA]</scope>
    <source>
        <strain evidence="21">UNC178MFTsu3.1</strain>
    </source>
</reference>
<evidence type="ECO:0000256" key="15">
    <source>
        <dbReference type="RuleBase" id="RU003357"/>
    </source>
</evidence>
<dbReference type="AlphaFoldDB" id="A0A1I2FXI6"/>
<evidence type="ECO:0000256" key="10">
    <source>
        <dbReference type="ARBA" id="ARBA00023077"/>
    </source>
</evidence>
<protein>
    <submittedName>
        <fullName evidence="20">Outer-membrane receptor for ferric coprogen and ferric-rhodotorulic acid</fullName>
    </submittedName>
</protein>
<evidence type="ECO:0000256" key="9">
    <source>
        <dbReference type="ARBA" id="ARBA00023065"/>
    </source>
</evidence>
<feature type="compositionally biased region" description="Basic and acidic residues" evidence="16">
    <location>
        <begin position="52"/>
        <end position="64"/>
    </location>
</feature>
<keyword evidence="12 20" id="KW-0675">Receptor</keyword>
<evidence type="ECO:0000313" key="21">
    <source>
        <dbReference type="Proteomes" id="UP000199477"/>
    </source>
</evidence>
<keyword evidence="21" id="KW-1185">Reference proteome</keyword>
<dbReference type="GO" id="GO:0015891">
    <property type="term" value="P:siderophore transport"/>
    <property type="evidence" value="ECO:0007669"/>
    <property type="project" value="InterPro"/>
</dbReference>
<keyword evidence="9" id="KW-0406">Ion transport</keyword>
<evidence type="ECO:0000256" key="14">
    <source>
        <dbReference type="PROSITE-ProRule" id="PRU01360"/>
    </source>
</evidence>
<evidence type="ECO:0000256" key="12">
    <source>
        <dbReference type="ARBA" id="ARBA00023170"/>
    </source>
</evidence>
<feature type="chain" id="PRO_5011784531" evidence="17">
    <location>
        <begin position="41"/>
        <end position="742"/>
    </location>
</feature>
<dbReference type="InterPro" id="IPR039426">
    <property type="entry name" value="TonB-dep_rcpt-like"/>
</dbReference>
<evidence type="ECO:0000259" key="19">
    <source>
        <dbReference type="Pfam" id="PF07715"/>
    </source>
</evidence>
<keyword evidence="8" id="KW-0408">Iron</keyword>
<keyword evidence="11 14" id="KW-0472">Membrane</keyword>
<proteinExistence type="inferred from homology"/>
<evidence type="ECO:0000256" key="4">
    <source>
        <dbReference type="ARBA" id="ARBA00022452"/>
    </source>
</evidence>
<dbReference type="InterPro" id="IPR012910">
    <property type="entry name" value="Plug_dom"/>
</dbReference>
<organism evidence="20 21">
    <name type="scientific">Dyella marensis</name>
    <dbReference type="NCBI Taxonomy" id="500610"/>
    <lineage>
        <taxon>Bacteria</taxon>
        <taxon>Pseudomonadati</taxon>
        <taxon>Pseudomonadota</taxon>
        <taxon>Gammaproteobacteria</taxon>
        <taxon>Lysobacterales</taxon>
        <taxon>Rhodanobacteraceae</taxon>
        <taxon>Dyella</taxon>
    </lineage>
</organism>
<dbReference type="InterPro" id="IPR000531">
    <property type="entry name" value="Beta-barrel_TonB"/>
</dbReference>
<evidence type="ECO:0000256" key="11">
    <source>
        <dbReference type="ARBA" id="ARBA00023136"/>
    </source>
</evidence>
<dbReference type="Proteomes" id="UP000199477">
    <property type="component" value="Unassembled WGS sequence"/>
</dbReference>
<evidence type="ECO:0000313" key="20">
    <source>
        <dbReference type="EMBL" id="SFF09420.1"/>
    </source>
</evidence>
<dbReference type="PANTHER" id="PTHR32552">
    <property type="entry name" value="FERRICHROME IRON RECEPTOR-RELATED"/>
    <property type="match status" value="1"/>
</dbReference>
<keyword evidence="6 14" id="KW-0812">Transmembrane</keyword>
<gene>
    <name evidence="20" type="ORF">SAMN02799615_02411</name>
</gene>
<dbReference type="GO" id="GO:0015344">
    <property type="term" value="F:siderophore uptake transmembrane transporter activity"/>
    <property type="evidence" value="ECO:0007669"/>
    <property type="project" value="TreeGrafter"/>
</dbReference>
<evidence type="ECO:0000256" key="1">
    <source>
        <dbReference type="ARBA" id="ARBA00004571"/>
    </source>
</evidence>
<dbReference type="SUPFAM" id="SSF56935">
    <property type="entry name" value="Porins"/>
    <property type="match status" value="1"/>
</dbReference>
<evidence type="ECO:0000259" key="18">
    <source>
        <dbReference type="Pfam" id="PF00593"/>
    </source>
</evidence>
<keyword evidence="10 15" id="KW-0798">TonB box</keyword>
<keyword evidence="5" id="KW-0410">Iron transport</keyword>
<dbReference type="EMBL" id="FONH01000007">
    <property type="protein sequence ID" value="SFF09420.1"/>
    <property type="molecule type" value="Genomic_DNA"/>
</dbReference>
<dbReference type="Gene3D" id="2.170.130.10">
    <property type="entry name" value="TonB-dependent receptor, plug domain"/>
    <property type="match status" value="1"/>
</dbReference>
<evidence type="ECO:0000256" key="3">
    <source>
        <dbReference type="ARBA" id="ARBA00022448"/>
    </source>
</evidence>
<dbReference type="PANTHER" id="PTHR32552:SF74">
    <property type="entry name" value="HYDROXAMATE SIDEROPHORE RECEPTOR FHUE"/>
    <property type="match status" value="1"/>
</dbReference>
<keyword evidence="7 17" id="KW-0732">Signal</keyword>
<dbReference type="Pfam" id="PF00593">
    <property type="entry name" value="TonB_dep_Rec_b-barrel"/>
    <property type="match status" value="1"/>
</dbReference>
<feature type="signal peptide" evidence="17">
    <location>
        <begin position="1"/>
        <end position="40"/>
    </location>
</feature>
<evidence type="ECO:0000256" key="16">
    <source>
        <dbReference type="SAM" id="MobiDB-lite"/>
    </source>
</evidence>
<evidence type="ECO:0000256" key="2">
    <source>
        <dbReference type="ARBA" id="ARBA00009810"/>
    </source>
</evidence>
<dbReference type="InterPro" id="IPR037066">
    <property type="entry name" value="Plug_dom_sf"/>
</dbReference>
<evidence type="ECO:0000256" key="17">
    <source>
        <dbReference type="SAM" id="SignalP"/>
    </source>
</evidence>